<reference evidence="2 3" key="1">
    <citation type="submission" date="2019-09" db="EMBL/GenBank/DDBJ databases">
        <authorList>
            <person name="Depoorter E."/>
        </authorList>
    </citation>
    <scope>NUCLEOTIDE SEQUENCE [LARGE SCALE GENOMIC DNA]</scope>
    <source>
        <strain evidence="2">LMG 6863</strain>
    </source>
</reference>
<dbReference type="EMBL" id="CABVPY010000079">
    <property type="protein sequence ID" value="VWC40589.1"/>
    <property type="molecule type" value="Genomic_DNA"/>
</dbReference>
<dbReference type="Proteomes" id="UP000494170">
    <property type="component" value="Unassembled WGS sequence"/>
</dbReference>
<feature type="compositionally biased region" description="Acidic residues" evidence="1">
    <location>
        <begin position="47"/>
        <end position="60"/>
    </location>
</feature>
<evidence type="ECO:0000313" key="2">
    <source>
        <dbReference type="EMBL" id="VWC40589.1"/>
    </source>
</evidence>
<accession>A0A6P2RXB0</accession>
<dbReference type="AlphaFoldDB" id="A0A6P2RXB0"/>
<evidence type="ECO:0000313" key="3">
    <source>
        <dbReference type="Proteomes" id="UP000494170"/>
    </source>
</evidence>
<gene>
    <name evidence="2" type="ORF">BLA6863_06998</name>
</gene>
<evidence type="ECO:0000256" key="1">
    <source>
        <dbReference type="SAM" id="MobiDB-lite"/>
    </source>
</evidence>
<sequence>MLAGLATMAAVMVTPQVLLALGIDWVARRRGGVEPSVMTAPPAPIDSLEDEPADEPDDLPDVSFRYGEQARFKQLVLIADAVRSEVTRSFYDKAKQTIEAYVDVETGRDGSGAAMVSAAELAPEDGPTVALPDEMLTVFVSNDGAWSGFRVGDDTIRFRHGAITRMQLTQVIPVRWKGGYMVTFWFDVPKRNSKGDCGPHSNWFYLAADYSGRRTRTLTHACREIASVLGVPFDVDATGDD</sequence>
<name>A0A6P2RXB0_BURL3</name>
<proteinExistence type="predicted"/>
<protein>
    <submittedName>
        <fullName evidence="2">Uncharacterized protein</fullName>
    </submittedName>
</protein>
<organism evidence="2 3">
    <name type="scientific">Burkholderia lata (strain ATCC 17760 / DSM 23089 / LMG 22485 / NCIMB 9086 / R18194 / 383)</name>
    <dbReference type="NCBI Taxonomy" id="482957"/>
    <lineage>
        <taxon>Bacteria</taxon>
        <taxon>Pseudomonadati</taxon>
        <taxon>Pseudomonadota</taxon>
        <taxon>Betaproteobacteria</taxon>
        <taxon>Burkholderiales</taxon>
        <taxon>Burkholderiaceae</taxon>
        <taxon>Burkholderia</taxon>
        <taxon>Burkholderia cepacia complex</taxon>
    </lineage>
</organism>
<feature type="region of interest" description="Disordered" evidence="1">
    <location>
        <begin position="36"/>
        <end position="60"/>
    </location>
</feature>